<feature type="compositionally biased region" description="Polar residues" evidence="1">
    <location>
        <begin position="1"/>
        <end position="12"/>
    </location>
</feature>
<name>A0A1N7RP85_9BURK</name>
<dbReference type="AlphaFoldDB" id="A0A1N7RP85"/>
<reference evidence="2 3" key="1">
    <citation type="submission" date="2016-12" db="EMBL/GenBank/DDBJ databases">
        <authorList>
            <person name="Song W.-J."/>
            <person name="Kurnit D.M."/>
        </authorList>
    </citation>
    <scope>NUCLEOTIDE SEQUENCE [LARGE SCALE GENOMIC DNA]</scope>
    <source>
        <strain evidence="2 3">STM7296</strain>
    </source>
</reference>
<protein>
    <submittedName>
        <fullName evidence="2">Uncharacterized protein</fullName>
    </submittedName>
</protein>
<sequence>MSGSVTELSSESGPGPCAYTGPAASAQTASAAAPSIRRADTACGTRDARAGRFENSFTKDKFMEIRSMFRTIVTRSLQYAHNHSRKLQTS</sequence>
<keyword evidence="3" id="KW-1185">Reference proteome</keyword>
<gene>
    <name evidence="2" type="ORF">BN2475_100026</name>
</gene>
<organism evidence="2 3">
    <name type="scientific">Paraburkholderia ribeironis</name>
    <dbReference type="NCBI Taxonomy" id="1247936"/>
    <lineage>
        <taxon>Bacteria</taxon>
        <taxon>Pseudomonadati</taxon>
        <taxon>Pseudomonadota</taxon>
        <taxon>Betaproteobacteria</taxon>
        <taxon>Burkholderiales</taxon>
        <taxon>Burkholderiaceae</taxon>
        <taxon>Paraburkholderia</taxon>
    </lineage>
</organism>
<evidence type="ECO:0000313" key="3">
    <source>
        <dbReference type="Proteomes" id="UP000187012"/>
    </source>
</evidence>
<evidence type="ECO:0000313" key="2">
    <source>
        <dbReference type="EMBL" id="SIT36904.1"/>
    </source>
</evidence>
<dbReference type="Proteomes" id="UP000187012">
    <property type="component" value="Unassembled WGS sequence"/>
</dbReference>
<evidence type="ECO:0000256" key="1">
    <source>
        <dbReference type="SAM" id="MobiDB-lite"/>
    </source>
</evidence>
<accession>A0A1N7RP85</accession>
<dbReference type="EMBL" id="CYGX02000010">
    <property type="protein sequence ID" value="SIT36904.1"/>
    <property type="molecule type" value="Genomic_DNA"/>
</dbReference>
<feature type="region of interest" description="Disordered" evidence="1">
    <location>
        <begin position="1"/>
        <end position="24"/>
    </location>
</feature>
<proteinExistence type="predicted"/>